<dbReference type="AlphaFoldDB" id="A0A1Y3PHS7"/>
<dbReference type="Proteomes" id="UP000196475">
    <property type="component" value="Unassembled WGS sequence"/>
</dbReference>
<accession>A0A1Y3PHS7</accession>
<evidence type="ECO:0000313" key="2">
    <source>
        <dbReference type="Proteomes" id="UP000196475"/>
    </source>
</evidence>
<proteinExistence type="predicted"/>
<reference evidence="2" key="1">
    <citation type="submission" date="2016-06" db="EMBL/GenBank/DDBJ databases">
        <authorList>
            <person name="Nascimento L."/>
            <person name="Pereira R.V."/>
            <person name="Martins L.F."/>
            <person name="Quaggio R.B."/>
            <person name="Silva A.M."/>
            <person name="Setubal J.C."/>
        </authorList>
    </citation>
    <scope>NUCLEOTIDE SEQUENCE [LARGE SCALE GENOMIC DNA]</scope>
</reference>
<name>A0A1Y3PHS7_9BACI</name>
<evidence type="ECO:0000313" key="1">
    <source>
        <dbReference type="EMBL" id="OUM85666.1"/>
    </source>
</evidence>
<protein>
    <submittedName>
        <fullName evidence="1">Uncharacterized protein</fullName>
    </submittedName>
</protein>
<dbReference type="EMBL" id="LZRT01000098">
    <property type="protein sequence ID" value="OUM85666.1"/>
    <property type="molecule type" value="Genomic_DNA"/>
</dbReference>
<sequence>MSMVNERRIETEEQYQKSLQWLVEKAQLIEHPLLDEQSREKLLRQYDFVASKVIEYRRNRSPKEKRKEEISDWLDD</sequence>
<organism evidence="1 2">
    <name type="scientific">Bacillus thermozeamaize</name>
    <dbReference type="NCBI Taxonomy" id="230954"/>
    <lineage>
        <taxon>Bacteria</taxon>
        <taxon>Bacillati</taxon>
        <taxon>Bacillota</taxon>
        <taxon>Bacilli</taxon>
        <taxon>Bacillales</taxon>
        <taxon>Bacillaceae</taxon>
        <taxon>Bacillus</taxon>
    </lineage>
</organism>
<comment type="caution">
    <text evidence="1">The sequence shown here is derived from an EMBL/GenBank/DDBJ whole genome shotgun (WGS) entry which is preliminary data.</text>
</comment>
<gene>
    <name evidence="1" type="ORF">BAA01_09350</name>
</gene>